<sequence length="603" mass="67282">MVDARHKHATMGMVAAGASQAIYDSGFQNVAAAQQLMYYQQACRPSTAPELVAHDLFGGCLSPNPLDRGETSPWNFAKSSPLSSPEPPPECSSARQEPGYCSLLAQGRELFHLLSSSWSDLHAGGILSGLAPVLYFCSSVQVILQASEARCRGDRAIMTVGCSPRFLPQQFGAVCGNDSSQSSMHLRSCNLPRPSASSPPGNRSHPMANTSQVPDLEGLHREVHVMAEQMRIMNENNGRLMQLLTAANPQPLAAPSVPDVERSRHSNRSWDRSHNVSIERARGRCRAPSSSLREKSSSESSKTPTRSRRGRSPHRGDHIRARDKSTSQKIQDLDSRLDAINTGTNAPMTVDILIRQTEPPFTERILRARISSKFKLPTQLGIYEGKTDPMDHLDSYKSLMSLQGCSDEVMCKAFSATLKGPARSWFRKLSPGTIDSFGELSRLFVANFMSCRNRQKNASHLFTVHQKETESLKDFVKRFNQAILEVEDPSDKVIIMAMMEGLRLGPLFDSLSKNVPETLSALQSKADKYIAAEELAEAKRRRRGKDDHKRKEPNTRRNDYREETRYKRPDRDPKRSNNRRSRTPPRRPEFILPPLNAPVAQVL</sequence>
<feature type="compositionally biased region" description="Basic and acidic residues" evidence="1">
    <location>
        <begin position="259"/>
        <end position="282"/>
    </location>
</feature>
<dbReference type="PANTHER" id="PTHR33223:SF10">
    <property type="entry name" value="AMINOTRANSFERASE-LIKE PLANT MOBILE DOMAIN-CONTAINING PROTEIN"/>
    <property type="match status" value="1"/>
</dbReference>
<feature type="compositionally biased region" description="Basic and acidic residues" evidence="1">
    <location>
        <begin position="544"/>
        <end position="575"/>
    </location>
</feature>
<feature type="region of interest" description="Disordered" evidence="1">
    <location>
        <begin position="72"/>
        <end position="94"/>
    </location>
</feature>
<feature type="region of interest" description="Disordered" evidence="1">
    <location>
        <begin position="251"/>
        <end position="330"/>
    </location>
</feature>
<proteinExistence type="predicted"/>
<dbReference type="AlphaFoldDB" id="A0A7J0H1A3"/>
<dbReference type="Pfam" id="PF03732">
    <property type="entry name" value="Retrotrans_gag"/>
    <property type="match status" value="1"/>
</dbReference>
<reference evidence="3 4" key="1">
    <citation type="submission" date="2019-07" db="EMBL/GenBank/DDBJ databases">
        <title>De Novo Assembly of kiwifruit Actinidia rufa.</title>
        <authorList>
            <person name="Sugita-Konishi S."/>
            <person name="Sato K."/>
            <person name="Mori E."/>
            <person name="Abe Y."/>
            <person name="Kisaki G."/>
            <person name="Hamano K."/>
            <person name="Suezawa K."/>
            <person name="Otani M."/>
            <person name="Fukuda T."/>
            <person name="Manabe T."/>
            <person name="Gomi K."/>
            <person name="Tabuchi M."/>
            <person name="Akimitsu K."/>
            <person name="Kataoka I."/>
        </authorList>
    </citation>
    <scope>NUCLEOTIDE SEQUENCE [LARGE SCALE GENOMIC DNA]</scope>
    <source>
        <strain evidence="4">cv. Fuchu</strain>
    </source>
</reference>
<keyword evidence="4" id="KW-1185">Reference proteome</keyword>
<evidence type="ECO:0000313" key="3">
    <source>
        <dbReference type="EMBL" id="GFZ16795.1"/>
    </source>
</evidence>
<dbReference type="Proteomes" id="UP000585474">
    <property type="component" value="Unassembled WGS sequence"/>
</dbReference>
<evidence type="ECO:0000259" key="2">
    <source>
        <dbReference type="Pfam" id="PF03732"/>
    </source>
</evidence>
<dbReference type="PANTHER" id="PTHR33223">
    <property type="entry name" value="CCHC-TYPE DOMAIN-CONTAINING PROTEIN"/>
    <property type="match status" value="1"/>
</dbReference>
<feature type="domain" description="Retrotransposon gag" evidence="2">
    <location>
        <begin position="413"/>
        <end position="503"/>
    </location>
</feature>
<feature type="region of interest" description="Disordered" evidence="1">
    <location>
        <begin position="185"/>
        <end position="217"/>
    </location>
</feature>
<dbReference type="EMBL" id="BJWL01000026">
    <property type="protein sequence ID" value="GFZ16795.1"/>
    <property type="molecule type" value="Genomic_DNA"/>
</dbReference>
<gene>
    <name evidence="3" type="ORF">Acr_26g0000650</name>
</gene>
<feature type="region of interest" description="Disordered" evidence="1">
    <location>
        <begin position="538"/>
        <end position="603"/>
    </location>
</feature>
<evidence type="ECO:0000256" key="1">
    <source>
        <dbReference type="SAM" id="MobiDB-lite"/>
    </source>
</evidence>
<feature type="compositionally biased region" description="Polar residues" evidence="1">
    <location>
        <begin position="195"/>
        <end position="213"/>
    </location>
</feature>
<accession>A0A7J0H1A3</accession>
<feature type="compositionally biased region" description="Basic and acidic residues" evidence="1">
    <location>
        <begin position="314"/>
        <end position="330"/>
    </location>
</feature>
<feature type="compositionally biased region" description="Basic residues" evidence="1">
    <location>
        <begin position="576"/>
        <end position="585"/>
    </location>
</feature>
<protein>
    <recommendedName>
        <fullName evidence="2">Retrotransposon gag domain-containing protein</fullName>
    </recommendedName>
</protein>
<organism evidence="3 4">
    <name type="scientific">Actinidia rufa</name>
    <dbReference type="NCBI Taxonomy" id="165716"/>
    <lineage>
        <taxon>Eukaryota</taxon>
        <taxon>Viridiplantae</taxon>
        <taxon>Streptophyta</taxon>
        <taxon>Embryophyta</taxon>
        <taxon>Tracheophyta</taxon>
        <taxon>Spermatophyta</taxon>
        <taxon>Magnoliopsida</taxon>
        <taxon>eudicotyledons</taxon>
        <taxon>Gunneridae</taxon>
        <taxon>Pentapetalae</taxon>
        <taxon>asterids</taxon>
        <taxon>Ericales</taxon>
        <taxon>Actinidiaceae</taxon>
        <taxon>Actinidia</taxon>
    </lineage>
</organism>
<comment type="caution">
    <text evidence="3">The sequence shown here is derived from an EMBL/GenBank/DDBJ whole genome shotgun (WGS) entry which is preliminary data.</text>
</comment>
<name>A0A7J0H1A3_9ERIC</name>
<evidence type="ECO:0000313" key="4">
    <source>
        <dbReference type="Proteomes" id="UP000585474"/>
    </source>
</evidence>
<dbReference type="InterPro" id="IPR005162">
    <property type="entry name" value="Retrotrans_gag_dom"/>
</dbReference>